<dbReference type="HOGENOM" id="CLU_051078_1_1_10"/>
<protein>
    <submittedName>
        <fullName evidence="7">Hemolysin III family channel protein</fullName>
    </submittedName>
</protein>
<dbReference type="PANTHER" id="PTHR20855">
    <property type="entry name" value="ADIPOR/PROGESTIN RECEPTOR-RELATED"/>
    <property type="match status" value="1"/>
</dbReference>
<keyword evidence="4 6" id="KW-0472">Membrane</keyword>
<accession>K5CGV1</accession>
<evidence type="ECO:0000256" key="2">
    <source>
        <dbReference type="ARBA" id="ARBA00022692"/>
    </source>
</evidence>
<dbReference type="PANTHER" id="PTHR20855:SF3">
    <property type="entry name" value="LD03007P"/>
    <property type="match status" value="1"/>
</dbReference>
<feature type="transmembrane region" description="Helical" evidence="6">
    <location>
        <begin position="122"/>
        <end position="142"/>
    </location>
</feature>
<keyword evidence="3 6" id="KW-1133">Transmembrane helix</keyword>
<feature type="transmembrane region" description="Helical" evidence="6">
    <location>
        <begin position="58"/>
        <end position="77"/>
    </location>
</feature>
<feature type="binding site" evidence="5">
    <location>
        <position position="208"/>
    </location>
    <ligand>
        <name>Zn(2+)</name>
        <dbReference type="ChEBI" id="CHEBI:29105"/>
    </ligand>
</feature>
<evidence type="ECO:0000313" key="7">
    <source>
        <dbReference type="EMBL" id="EKJ88971.1"/>
    </source>
</evidence>
<evidence type="ECO:0000256" key="4">
    <source>
        <dbReference type="ARBA" id="ARBA00023136"/>
    </source>
</evidence>
<evidence type="ECO:0000256" key="1">
    <source>
        <dbReference type="ARBA" id="ARBA00004141"/>
    </source>
</evidence>
<dbReference type="EMBL" id="AGXW01000014">
    <property type="protein sequence ID" value="EKJ88971.1"/>
    <property type="molecule type" value="Genomic_DNA"/>
</dbReference>
<evidence type="ECO:0000256" key="5">
    <source>
        <dbReference type="PIRSR" id="PIRSR604254-1"/>
    </source>
</evidence>
<dbReference type="GO" id="GO:0046872">
    <property type="term" value="F:metal ion binding"/>
    <property type="evidence" value="ECO:0007669"/>
    <property type="project" value="UniProtKB-KW"/>
</dbReference>
<organism evidence="7 8">
    <name type="scientific">Bacteroides finegoldii CL09T03C10</name>
    <dbReference type="NCBI Taxonomy" id="997888"/>
    <lineage>
        <taxon>Bacteria</taxon>
        <taxon>Pseudomonadati</taxon>
        <taxon>Bacteroidota</taxon>
        <taxon>Bacteroidia</taxon>
        <taxon>Bacteroidales</taxon>
        <taxon>Bacteroidaceae</taxon>
        <taxon>Bacteroides</taxon>
    </lineage>
</organism>
<feature type="transmembrane region" description="Helical" evidence="6">
    <location>
        <begin position="209"/>
        <end position="229"/>
    </location>
</feature>
<feature type="transmembrane region" description="Helical" evidence="6">
    <location>
        <begin position="26"/>
        <end position="46"/>
    </location>
</feature>
<evidence type="ECO:0000313" key="8">
    <source>
        <dbReference type="Proteomes" id="UP000007995"/>
    </source>
</evidence>
<keyword evidence="2 6" id="KW-0812">Transmembrane</keyword>
<name>K5CGV1_9BACE</name>
<dbReference type="Proteomes" id="UP000007995">
    <property type="component" value="Unassembled WGS sequence"/>
</dbReference>
<feature type="transmembrane region" description="Helical" evidence="6">
    <location>
        <begin position="183"/>
        <end position="202"/>
    </location>
</feature>
<feature type="transmembrane region" description="Helical" evidence="6">
    <location>
        <begin position="98"/>
        <end position="116"/>
    </location>
</feature>
<reference evidence="7 8" key="1">
    <citation type="submission" date="2012-02" db="EMBL/GenBank/DDBJ databases">
        <title>The Genome Sequence of Bacteroides finegoldii CL09T03C10.</title>
        <authorList>
            <consortium name="The Broad Institute Genome Sequencing Platform"/>
            <person name="Earl A."/>
            <person name="Ward D."/>
            <person name="Feldgarden M."/>
            <person name="Gevers D."/>
            <person name="Zitomersky N.L."/>
            <person name="Coyne M.J."/>
            <person name="Comstock L.E."/>
            <person name="Young S.K."/>
            <person name="Zeng Q."/>
            <person name="Gargeya S."/>
            <person name="Fitzgerald M."/>
            <person name="Haas B."/>
            <person name="Abouelleil A."/>
            <person name="Alvarado L."/>
            <person name="Arachchi H.M."/>
            <person name="Berlin A."/>
            <person name="Chapman S.B."/>
            <person name="Gearin G."/>
            <person name="Goldberg J."/>
            <person name="Griggs A."/>
            <person name="Gujja S."/>
            <person name="Hansen M."/>
            <person name="Heiman D."/>
            <person name="Howarth C."/>
            <person name="Larimer J."/>
            <person name="Lui A."/>
            <person name="MacDonald P.J.P."/>
            <person name="McCowen C."/>
            <person name="Montmayeur A."/>
            <person name="Murphy C."/>
            <person name="Neiman D."/>
            <person name="Pearson M."/>
            <person name="Priest M."/>
            <person name="Roberts A."/>
            <person name="Saif S."/>
            <person name="Shea T."/>
            <person name="Sisk P."/>
            <person name="Stolte C."/>
            <person name="Sykes S."/>
            <person name="Wortman J."/>
            <person name="Nusbaum C."/>
            <person name="Birren B."/>
        </authorList>
    </citation>
    <scope>NUCLEOTIDE SEQUENCE [LARGE SCALE GENOMIC DNA]</scope>
    <source>
        <strain evidence="7 8">CL09T03C10</strain>
    </source>
</reference>
<feature type="binding site" evidence="5">
    <location>
        <position position="81"/>
    </location>
    <ligand>
        <name>Zn(2+)</name>
        <dbReference type="ChEBI" id="CHEBI:29105"/>
    </ligand>
</feature>
<evidence type="ECO:0000256" key="3">
    <source>
        <dbReference type="ARBA" id="ARBA00022989"/>
    </source>
</evidence>
<keyword evidence="5" id="KW-0479">Metal-binding</keyword>
<evidence type="ECO:0000256" key="6">
    <source>
        <dbReference type="SAM" id="Phobius"/>
    </source>
</evidence>
<dbReference type="AlphaFoldDB" id="K5CGV1"/>
<proteinExistence type="predicted"/>
<gene>
    <name evidence="7" type="ORF">HMPREF1057_03724</name>
</gene>
<feature type="binding site" evidence="5">
    <location>
        <position position="212"/>
    </location>
    <ligand>
        <name>Zn(2+)</name>
        <dbReference type="ChEBI" id="CHEBI:29105"/>
    </ligand>
</feature>
<feature type="transmembrane region" description="Helical" evidence="6">
    <location>
        <begin position="154"/>
        <end position="171"/>
    </location>
</feature>
<dbReference type="GO" id="GO:0016020">
    <property type="term" value="C:membrane"/>
    <property type="evidence" value="ECO:0007669"/>
    <property type="project" value="UniProtKB-SubCell"/>
</dbReference>
<comment type="subcellular location">
    <subcellularLocation>
        <location evidence="1">Membrane</location>
        <topology evidence="1">Multi-pass membrane protein</topology>
    </subcellularLocation>
</comment>
<sequence length="230" mass="25386">MDRTFGLVGFSRGTLKNKRYSNREEWANTLSHGAGILLGIVAGYFLLRKASVAADPQWTVPCVIVYLAGMLSSYVSSTWYHGSRPGTQKEQLRKFDHGAIYLHIAGTYTPFTLLVLRHAGGWGWGIFAFVWLSAIAGFILSFKKLKEHSNLETVCYVGMGACILVAMKPLLDQLEMAGASPSFWWLIGGGISYITGAVFYSLRKPYMHAAFHLFCLGGSVGHIVAIWLIL</sequence>
<keyword evidence="5" id="KW-0862">Zinc</keyword>
<comment type="caution">
    <text evidence="7">The sequence shown here is derived from an EMBL/GenBank/DDBJ whole genome shotgun (WGS) entry which is preliminary data.</text>
</comment>
<dbReference type="InterPro" id="IPR004254">
    <property type="entry name" value="AdipoR/HlyIII-related"/>
</dbReference>
<dbReference type="Pfam" id="PF03006">
    <property type="entry name" value="HlyIII"/>
    <property type="match status" value="1"/>
</dbReference>